<proteinExistence type="predicted"/>
<reference evidence="4" key="1">
    <citation type="journal article" date="2014" name="Nat. Commun.">
        <title>Genomic adaptations of the halophilic Dead Sea filamentous fungus Eurotium rubrum.</title>
        <authorList>
            <person name="Kis-Papo T."/>
            <person name="Weig A.R."/>
            <person name="Riley R."/>
            <person name="Persoh D."/>
            <person name="Salamov A."/>
            <person name="Sun H."/>
            <person name="Lipzen A."/>
            <person name="Wasser S.P."/>
            <person name="Rambold G."/>
            <person name="Grigoriev I.V."/>
            <person name="Nevo E."/>
        </authorList>
    </citation>
    <scope>NUCLEOTIDE SEQUENCE [LARGE SCALE GENOMIC DNA]</scope>
    <source>
        <strain evidence="4">CBS 135680</strain>
    </source>
</reference>
<keyword evidence="1" id="KW-0732">Signal</keyword>
<evidence type="ECO:0000313" key="4">
    <source>
        <dbReference type="Proteomes" id="UP000019804"/>
    </source>
</evidence>
<feature type="chain" id="PRO_5001499640" description="DUF7492 domain-containing protein" evidence="1">
    <location>
        <begin position="23"/>
        <end position="341"/>
    </location>
</feature>
<dbReference type="Proteomes" id="UP000019804">
    <property type="component" value="Unassembled WGS sequence"/>
</dbReference>
<dbReference type="GeneID" id="63701247"/>
<dbReference type="HOGENOM" id="CLU_019095_0_1_1"/>
<name>A0A017SLZ6_ASPRC</name>
<feature type="domain" description="DUF7492" evidence="2">
    <location>
        <begin position="19"/>
        <end position="279"/>
    </location>
</feature>
<accession>A0A017SLZ6</accession>
<evidence type="ECO:0000256" key="1">
    <source>
        <dbReference type="SAM" id="SignalP"/>
    </source>
</evidence>
<protein>
    <recommendedName>
        <fullName evidence="2">DUF7492 domain-containing protein</fullName>
    </recommendedName>
</protein>
<dbReference type="RefSeq" id="XP_040641655.1">
    <property type="nucleotide sequence ID" value="XM_040786123.1"/>
</dbReference>
<feature type="signal peptide" evidence="1">
    <location>
        <begin position="1"/>
        <end position="22"/>
    </location>
</feature>
<organism evidence="3 4">
    <name type="scientific">Aspergillus ruber (strain CBS 135680)</name>
    <dbReference type="NCBI Taxonomy" id="1388766"/>
    <lineage>
        <taxon>Eukaryota</taxon>
        <taxon>Fungi</taxon>
        <taxon>Dikarya</taxon>
        <taxon>Ascomycota</taxon>
        <taxon>Pezizomycotina</taxon>
        <taxon>Eurotiomycetes</taxon>
        <taxon>Eurotiomycetidae</taxon>
        <taxon>Eurotiales</taxon>
        <taxon>Aspergillaceae</taxon>
        <taxon>Aspergillus</taxon>
        <taxon>Aspergillus subgen. Aspergillus</taxon>
    </lineage>
</organism>
<dbReference type="OrthoDB" id="64281at2759"/>
<keyword evidence="4" id="KW-1185">Reference proteome</keyword>
<evidence type="ECO:0000313" key="3">
    <source>
        <dbReference type="EMBL" id="EYE97967.1"/>
    </source>
</evidence>
<dbReference type="AlphaFoldDB" id="A0A017SLZ6"/>
<dbReference type="Pfam" id="PF24320">
    <property type="entry name" value="DUF7492"/>
    <property type="match status" value="1"/>
</dbReference>
<dbReference type="EMBL" id="KK088414">
    <property type="protein sequence ID" value="EYE97967.1"/>
    <property type="molecule type" value="Genomic_DNA"/>
</dbReference>
<gene>
    <name evidence="3" type="ORF">EURHEDRAFT_513041</name>
</gene>
<dbReference type="InterPro" id="IPR055915">
    <property type="entry name" value="DUF7492"/>
</dbReference>
<sequence length="341" mass="37080">MHIPTSWKVLTTLLATTTNAHSWIEQLTVINPSNGSFVGTPGYPRGYIPRTSPDFNDDAMTYRLPSNGVNLTKADKICMDTQTSPDDQKPDLPRLQVQQGSAIALRYQENGHVTEPQNQEGKPPNRGTVYVYGTTEPSEDDRIIDIHKVWNKDGTGGDKRGKLLATRPYDDGRCYQVNGGSISKNRQAKFKHTADQLMGTNLWCQTDIKLPEDAEGGKQYTLYWVWDWPTLPGKDESLPNGKPELYTTCMDVDVTGKADTNTKAQAKYDDAQSLNDASIPGQFAQLFSPGSGSGLQGTASSSVAQSSAVGASSTAAPSAQPLFHFIPLSSVFLLSPFPSSS</sequence>
<evidence type="ECO:0000259" key="2">
    <source>
        <dbReference type="Pfam" id="PF24320"/>
    </source>
</evidence>